<reference evidence="2" key="1">
    <citation type="journal article" date="2019" name="Int. J. Syst. Evol. Microbiol.">
        <title>The Global Catalogue of Microorganisms (GCM) 10K type strain sequencing project: providing services to taxonomists for standard genome sequencing and annotation.</title>
        <authorList>
            <consortium name="The Broad Institute Genomics Platform"/>
            <consortium name="The Broad Institute Genome Sequencing Center for Infectious Disease"/>
            <person name="Wu L."/>
            <person name="Ma J."/>
        </authorList>
    </citation>
    <scope>NUCLEOTIDE SEQUENCE [LARGE SCALE GENOMIC DNA]</scope>
    <source>
        <strain evidence="2">JCM 18298</strain>
    </source>
</reference>
<comment type="caution">
    <text evidence="1">The sequence shown here is derived from an EMBL/GenBank/DDBJ whole genome shotgun (WGS) entry which is preliminary data.</text>
</comment>
<dbReference type="Proteomes" id="UP001500603">
    <property type="component" value="Unassembled WGS sequence"/>
</dbReference>
<keyword evidence="2" id="KW-1185">Reference proteome</keyword>
<dbReference type="RefSeq" id="WP_345493305.1">
    <property type="nucleotide sequence ID" value="NZ_BAABJM010000001.1"/>
</dbReference>
<evidence type="ECO:0000313" key="2">
    <source>
        <dbReference type="Proteomes" id="UP001500603"/>
    </source>
</evidence>
<organism evidence="1 2">
    <name type="scientific">Nocardia callitridis</name>
    <dbReference type="NCBI Taxonomy" id="648753"/>
    <lineage>
        <taxon>Bacteria</taxon>
        <taxon>Bacillati</taxon>
        <taxon>Actinomycetota</taxon>
        <taxon>Actinomycetes</taxon>
        <taxon>Mycobacteriales</taxon>
        <taxon>Nocardiaceae</taxon>
        <taxon>Nocardia</taxon>
    </lineage>
</organism>
<evidence type="ECO:0008006" key="3">
    <source>
        <dbReference type="Google" id="ProtNLM"/>
    </source>
</evidence>
<name>A0ABP9JSC3_9NOCA</name>
<proteinExistence type="predicted"/>
<protein>
    <recommendedName>
        <fullName evidence="3">Heavy metal-binding domain-containing protein</fullName>
    </recommendedName>
</protein>
<sequence length="297" mass="31579">MRDRLRFLAFGGALVVLFGVALGIGTLVGDHGERAPDTAMPSMGDAHHGLAQSESGYTLADLTAPSAPNQLGRMQFRITGPGGEPVTRFDTLHDKQLHLIVVRTDTTEFRHVHPTMDAEGTWSLDWTWAQPGTYRVYADFAPDSVTENPGELVLSRTVEVAGTATPQPIPAPSRTATVDGYQVSLVGDLSTAGSELTFTVSRDGAPVTDLSPYLGAYAHLVALRVDDLAYLHVHPEGAVGSTPAGPEVAFHAQAPGPAAYRLYLDFSHGGTVHTAEFTAHAESPAVRQSSGRHQHEG</sequence>
<evidence type="ECO:0000313" key="1">
    <source>
        <dbReference type="EMBL" id="GAA5043273.1"/>
    </source>
</evidence>
<accession>A0ABP9JSC3</accession>
<dbReference type="EMBL" id="BAABJM010000001">
    <property type="protein sequence ID" value="GAA5043273.1"/>
    <property type="molecule type" value="Genomic_DNA"/>
</dbReference>
<gene>
    <name evidence="1" type="ORF">GCM10023318_04610</name>
</gene>